<evidence type="ECO:0000313" key="2">
    <source>
        <dbReference type="EMBL" id="AFA73918.1"/>
    </source>
</evidence>
<dbReference type="HOGENOM" id="CLU_2879547_0_0_11"/>
<sequence length="63" mass="7175">MQDVNDLRPFISVEDAADLLDIHPRTIRRAIKRGDVRARRFGRCIRVESSTLFGDAFGQEVTS</sequence>
<proteinExistence type="predicted"/>
<dbReference type="Proteomes" id="UP000009154">
    <property type="component" value="Chromosome"/>
</dbReference>
<feature type="domain" description="Helix-turn-helix" evidence="1">
    <location>
        <begin position="11"/>
        <end position="52"/>
    </location>
</feature>
<gene>
    <name evidence="2" type="ordered locus">GPOL_c29010</name>
</gene>
<dbReference type="InterPro" id="IPR010093">
    <property type="entry name" value="SinI_DNA-bd"/>
</dbReference>
<evidence type="ECO:0000259" key="1">
    <source>
        <dbReference type="Pfam" id="PF12728"/>
    </source>
</evidence>
<dbReference type="RefSeq" id="WP_014360443.1">
    <property type="nucleotide sequence ID" value="NC_016906.1"/>
</dbReference>
<dbReference type="Pfam" id="PF12728">
    <property type="entry name" value="HTH_17"/>
    <property type="match status" value="1"/>
</dbReference>
<dbReference type="GO" id="GO:0003677">
    <property type="term" value="F:DNA binding"/>
    <property type="evidence" value="ECO:0007669"/>
    <property type="project" value="InterPro"/>
</dbReference>
<dbReference type="EMBL" id="CP003119">
    <property type="protein sequence ID" value="AFA73918.1"/>
    <property type="molecule type" value="Genomic_DNA"/>
</dbReference>
<reference evidence="2 3" key="1">
    <citation type="journal article" date="2012" name="Appl. Environ. Microbiol.">
        <title>Involvement of two latex-clearing proteins during rubber degradation and insights into the subsequent degradation pathway revealed by the genome sequence of Gordonia polyisoprenivorans strain VH2.</title>
        <authorList>
            <person name="Hiessl S."/>
            <person name="Schuldes J."/>
            <person name="Thurmer A."/>
            <person name="Halbsguth T."/>
            <person name="Broker D."/>
            <person name="Angelov A."/>
            <person name="Liebl W."/>
            <person name="Daniel R."/>
            <person name="Steinbuchel A."/>
        </authorList>
    </citation>
    <scope>NUCLEOTIDE SEQUENCE [LARGE SCALE GENOMIC DNA]</scope>
    <source>
        <strain evidence="3">DSM 44266 / VH2</strain>
    </source>
</reference>
<accession>H6MTP3</accession>
<evidence type="ECO:0000313" key="3">
    <source>
        <dbReference type="Proteomes" id="UP000009154"/>
    </source>
</evidence>
<dbReference type="NCBIfam" id="TIGR01764">
    <property type="entry name" value="excise"/>
    <property type="match status" value="1"/>
</dbReference>
<dbReference type="AlphaFoldDB" id="H6MTP3"/>
<organism evidence="2 3">
    <name type="scientific">Gordonia polyisoprenivorans (strain DSM 44266 / VH2)</name>
    <dbReference type="NCBI Taxonomy" id="1112204"/>
    <lineage>
        <taxon>Bacteria</taxon>
        <taxon>Bacillati</taxon>
        <taxon>Actinomycetota</taxon>
        <taxon>Actinomycetes</taxon>
        <taxon>Mycobacteriales</taxon>
        <taxon>Gordoniaceae</taxon>
        <taxon>Gordonia</taxon>
    </lineage>
</organism>
<name>H6MTP3_GORPV</name>
<dbReference type="GeneID" id="90159937"/>
<dbReference type="KEGG" id="gpo:GPOL_c29010"/>
<protein>
    <recommendedName>
        <fullName evidence="1">Helix-turn-helix domain-containing protein</fullName>
    </recommendedName>
</protein>
<keyword evidence="3" id="KW-1185">Reference proteome</keyword>
<dbReference type="InterPro" id="IPR041657">
    <property type="entry name" value="HTH_17"/>
</dbReference>